<comment type="caution">
    <text evidence="4">The sequence shown here is derived from an EMBL/GenBank/DDBJ whole genome shotgun (WGS) entry which is preliminary data.</text>
</comment>
<gene>
    <name evidence="4" type="ORF">GCM10010503_40530</name>
</gene>
<evidence type="ECO:0000256" key="1">
    <source>
        <dbReference type="SAM" id="MobiDB-lite"/>
    </source>
</evidence>
<dbReference type="Proteomes" id="UP000620224">
    <property type="component" value="Unassembled WGS sequence"/>
</dbReference>
<name>A0A918J857_9ACTN</name>
<dbReference type="RefSeq" id="WP_190016691.1">
    <property type="nucleotide sequence ID" value="NZ_BMUE01000008.1"/>
</dbReference>
<feature type="transmembrane region" description="Helical" evidence="2">
    <location>
        <begin position="35"/>
        <end position="53"/>
    </location>
</feature>
<dbReference type="InterPro" id="IPR050039">
    <property type="entry name" value="MAB_1171c-like"/>
</dbReference>
<keyword evidence="2" id="KW-0812">Transmembrane</keyword>
<feature type="transmembrane region" description="Helical" evidence="2">
    <location>
        <begin position="73"/>
        <end position="95"/>
    </location>
</feature>
<dbReference type="Pfam" id="PF20182">
    <property type="entry name" value="DUF6545"/>
    <property type="match status" value="1"/>
</dbReference>
<dbReference type="NCBIfam" id="NF042915">
    <property type="entry name" value="MAB_1171c_fam"/>
    <property type="match status" value="1"/>
</dbReference>
<sequence>MSEALSNIVYLVIAAMALAMAAWKALALFRDATPTLALTVSMQLCGSVVYAIASPIGYRSLGEVTDQPSFATLPVYIGILVCFSMGHILTLLWDPGLRGKQFALRRAVTVWCAAYATGAMLMILFFSLADLSGPADPLRFNTAFARDPMVLMFLVVFLATLTSGTLNTSRQCRQMRLEDPQLQRSVRAFGIAMWWVFGYVVCSAPAITFAALGNHSIDTVGVFGSTCGVIGTITLYYGLAGAAVGAWWGERRDFEALQPLWELVVVSVDQNLAFSAQASRNRGLGVNVTFRLHRRVIEILDGIRALRPWLSPAPLEAVYRLHDRHVRSGGPWRSMPEPYLKAAATAAALRDAVEKLHVARRQQRQPHPVRPQLPDGPAVLLPGENTPAADERSRLLILSKMLSHPLVCDALSQPAGASMHSQAVSVEGT</sequence>
<feature type="domain" description="DUF6545" evidence="3">
    <location>
        <begin position="246"/>
        <end position="399"/>
    </location>
</feature>
<feature type="region of interest" description="Disordered" evidence="1">
    <location>
        <begin position="359"/>
        <end position="385"/>
    </location>
</feature>
<organism evidence="4 5">
    <name type="scientific">Streptomyces lucensis JCM 4490</name>
    <dbReference type="NCBI Taxonomy" id="1306176"/>
    <lineage>
        <taxon>Bacteria</taxon>
        <taxon>Bacillati</taxon>
        <taxon>Actinomycetota</taxon>
        <taxon>Actinomycetes</taxon>
        <taxon>Kitasatosporales</taxon>
        <taxon>Streptomycetaceae</taxon>
        <taxon>Streptomyces</taxon>
    </lineage>
</organism>
<protein>
    <recommendedName>
        <fullName evidence="3">DUF6545 domain-containing protein</fullName>
    </recommendedName>
</protein>
<dbReference type="AlphaFoldDB" id="A0A918J857"/>
<feature type="transmembrane region" description="Helical" evidence="2">
    <location>
        <begin position="107"/>
        <end position="129"/>
    </location>
</feature>
<accession>A0A918J857</accession>
<reference evidence="4" key="2">
    <citation type="submission" date="2020-09" db="EMBL/GenBank/DDBJ databases">
        <authorList>
            <person name="Sun Q."/>
            <person name="Ohkuma M."/>
        </authorList>
    </citation>
    <scope>NUCLEOTIDE SEQUENCE</scope>
    <source>
        <strain evidence="4">JCM 4490</strain>
    </source>
</reference>
<evidence type="ECO:0000313" key="5">
    <source>
        <dbReference type="Proteomes" id="UP000620224"/>
    </source>
</evidence>
<keyword evidence="2" id="KW-1133">Transmembrane helix</keyword>
<dbReference type="InterPro" id="IPR046675">
    <property type="entry name" value="DUF6545"/>
</dbReference>
<feature type="transmembrane region" description="Helical" evidence="2">
    <location>
        <begin position="188"/>
        <end position="211"/>
    </location>
</feature>
<evidence type="ECO:0000259" key="3">
    <source>
        <dbReference type="Pfam" id="PF20182"/>
    </source>
</evidence>
<feature type="transmembrane region" description="Helical" evidence="2">
    <location>
        <begin position="149"/>
        <end position="167"/>
    </location>
</feature>
<feature type="transmembrane region" description="Helical" evidence="2">
    <location>
        <begin position="6"/>
        <end position="23"/>
    </location>
</feature>
<reference evidence="4" key="1">
    <citation type="journal article" date="2014" name="Int. J. Syst. Evol. Microbiol.">
        <title>Complete genome sequence of Corynebacterium casei LMG S-19264T (=DSM 44701T), isolated from a smear-ripened cheese.</title>
        <authorList>
            <consortium name="US DOE Joint Genome Institute (JGI-PGF)"/>
            <person name="Walter F."/>
            <person name="Albersmeier A."/>
            <person name="Kalinowski J."/>
            <person name="Ruckert C."/>
        </authorList>
    </citation>
    <scope>NUCLEOTIDE SEQUENCE</scope>
    <source>
        <strain evidence="4">JCM 4490</strain>
    </source>
</reference>
<evidence type="ECO:0000313" key="4">
    <source>
        <dbReference type="EMBL" id="GGW59239.1"/>
    </source>
</evidence>
<keyword evidence="5" id="KW-1185">Reference proteome</keyword>
<dbReference type="EMBL" id="BMUE01000008">
    <property type="protein sequence ID" value="GGW59239.1"/>
    <property type="molecule type" value="Genomic_DNA"/>
</dbReference>
<feature type="transmembrane region" description="Helical" evidence="2">
    <location>
        <begin position="223"/>
        <end position="248"/>
    </location>
</feature>
<keyword evidence="2" id="KW-0472">Membrane</keyword>
<evidence type="ECO:0000256" key="2">
    <source>
        <dbReference type="SAM" id="Phobius"/>
    </source>
</evidence>
<proteinExistence type="predicted"/>